<organism evidence="1 2">
    <name type="scientific">Enterococcus wangshanyuanii</name>
    <dbReference type="NCBI Taxonomy" id="2005703"/>
    <lineage>
        <taxon>Bacteria</taxon>
        <taxon>Bacillati</taxon>
        <taxon>Bacillota</taxon>
        <taxon>Bacilli</taxon>
        <taxon>Lactobacillales</taxon>
        <taxon>Enterococcaceae</taxon>
        <taxon>Enterococcus</taxon>
    </lineage>
</organism>
<evidence type="ECO:0000313" key="1">
    <source>
        <dbReference type="EMBL" id="GGD06217.1"/>
    </source>
</evidence>
<sequence>MFAPIKERYELLNAALEPNRQIIEAVSENLRPYIEHLNSITRLINISPPVLPNFISEDTEEYDTEQVKSNIISLEDRLHDLAKEQELSDHDQKLLEKALVFISNQSSENSTELRDNSIATADPNAEIKDADADNGCNELNETGNPENEKQVVDKFPNSNPSFVEKLFSKETFQEEAISFIHQSVYNWVLLASVGKLDPLILAISVVTLLRILIPKKD</sequence>
<evidence type="ECO:0000313" key="2">
    <source>
        <dbReference type="Proteomes" id="UP000630615"/>
    </source>
</evidence>
<proteinExistence type="predicted"/>
<name>A0ABQ1PXN8_9ENTE</name>
<comment type="caution">
    <text evidence="1">The sequence shown here is derived from an EMBL/GenBank/DDBJ whole genome shotgun (WGS) entry which is preliminary data.</text>
</comment>
<dbReference type="RefSeq" id="WP_088269577.1">
    <property type="nucleotide sequence ID" value="NZ_BMKI01000038.1"/>
</dbReference>
<gene>
    <name evidence="1" type="ORF">GCM10011573_39540</name>
</gene>
<protein>
    <submittedName>
        <fullName evidence="1">Uncharacterized protein</fullName>
    </submittedName>
</protein>
<reference evidence="2" key="1">
    <citation type="journal article" date="2019" name="Int. J. Syst. Evol. Microbiol.">
        <title>The Global Catalogue of Microorganisms (GCM) 10K type strain sequencing project: providing services to taxonomists for standard genome sequencing and annotation.</title>
        <authorList>
            <consortium name="The Broad Institute Genomics Platform"/>
            <consortium name="The Broad Institute Genome Sequencing Center for Infectious Disease"/>
            <person name="Wu L."/>
            <person name="Ma J."/>
        </authorList>
    </citation>
    <scope>NUCLEOTIDE SEQUENCE [LARGE SCALE GENOMIC DNA]</scope>
    <source>
        <strain evidence="2">CGMCC 1.15942</strain>
    </source>
</reference>
<dbReference type="Proteomes" id="UP000630615">
    <property type="component" value="Unassembled WGS sequence"/>
</dbReference>
<dbReference type="EMBL" id="BMKI01000038">
    <property type="protein sequence ID" value="GGD06217.1"/>
    <property type="molecule type" value="Genomic_DNA"/>
</dbReference>
<keyword evidence="2" id="KW-1185">Reference proteome</keyword>
<accession>A0ABQ1PXN8</accession>